<dbReference type="Proteomes" id="UP000001137">
    <property type="component" value="Chromosome"/>
</dbReference>
<organism evidence="1 2">
    <name type="scientific">Caldivirga maquilingensis (strain ATCC 700844 / DSM 13496 / JCM 10307 / IC-167)</name>
    <dbReference type="NCBI Taxonomy" id="397948"/>
    <lineage>
        <taxon>Archaea</taxon>
        <taxon>Thermoproteota</taxon>
        <taxon>Thermoprotei</taxon>
        <taxon>Thermoproteales</taxon>
        <taxon>Thermoproteaceae</taxon>
        <taxon>Caldivirga</taxon>
    </lineage>
</organism>
<dbReference type="AlphaFoldDB" id="A8MA50"/>
<reference evidence="1 2" key="1">
    <citation type="submission" date="2007-10" db="EMBL/GenBank/DDBJ databases">
        <title>Complete sequence of Caldivirga maquilingensis IC-167.</title>
        <authorList>
            <consortium name="US DOE Joint Genome Institute"/>
            <person name="Copeland A."/>
            <person name="Lucas S."/>
            <person name="Lapidus A."/>
            <person name="Barry K."/>
            <person name="Glavina del Rio T."/>
            <person name="Dalin E."/>
            <person name="Tice H."/>
            <person name="Pitluck S."/>
            <person name="Saunders E."/>
            <person name="Brettin T."/>
            <person name="Bruce D."/>
            <person name="Detter J.C."/>
            <person name="Han C."/>
            <person name="Schmutz J."/>
            <person name="Larimer F."/>
            <person name="Land M."/>
            <person name="Hauser L."/>
            <person name="Kyrpides N."/>
            <person name="Ivanova N."/>
            <person name="Biddle J.F."/>
            <person name="Zhang Z."/>
            <person name="Fitz-Gibbon S.T."/>
            <person name="Lowe T.M."/>
            <person name="Saltikov C."/>
            <person name="House C.H."/>
            <person name="Richardson P."/>
        </authorList>
    </citation>
    <scope>NUCLEOTIDE SEQUENCE [LARGE SCALE GENOMIC DNA]</scope>
    <source>
        <strain evidence="2">ATCC 700844 / DSM 13496 / JCM 10307 / IC-167</strain>
    </source>
</reference>
<evidence type="ECO:0000313" key="2">
    <source>
        <dbReference type="Proteomes" id="UP000001137"/>
    </source>
</evidence>
<dbReference type="EMBL" id="CP000852">
    <property type="protein sequence ID" value="ABW00982.1"/>
    <property type="molecule type" value="Genomic_DNA"/>
</dbReference>
<dbReference type="HOGENOM" id="CLU_1987502_0_0_2"/>
<dbReference type="KEGG" id="cma:Cmaq_0132"/>
<sequence length="125" mass="14279">MVKAKTLTLSKYLMNLSDNIDARRLKELIGSLLNLTYIVADDESELNDEGVNDFQYILHLALAVLRLAEEPCLTSDCINKVINVLRRTSEVAYGCVNDCGELKVIAEELRSLYNHELSYSSYWRF</sequence>
<evidence type="ECO:0000313" key="1">
    <source>
        <dbReference type="EMBL" id="ABW00982.1"/>
    </source>
</evidence>
<dbReference type="OrthoDB" id="378272at2157"/>
<dbReference type="RefSeq" id="WP_012185202.1">
    <property type="nucleotide sequence ID" value="NC_009954.1"/>
</dbReference>
<protein>
    <submittedName>
        <fullName evidence="1">Uncharacterized protein</fullName>
    </submittedName>
</protein>
<dbReference type="GeneID" id="5709997"/>
<proteinExistence type="predicted"/>
<dbReference type="STRING" id="397948.Cmaq_0132"/>
<name>A8MA50_CALMQ</name>
<accession>A8MA50</accession>
<gene>
    <name evidence="1" type="ordered locus">Cmaq_0132</name>
</gene>
<keyword evidence="2" id="KW-1185">Reference proteome</keyword>